<feature type="compositionally biased region" description="Low complexity" evidence="1">
    <location>
        <begin position="745"/>
        <end position="771"/>
    </location>
</feature>
<feature type="compositionally biased region" description="Basic and acidic residues" evidence="1">
    <location>
        <begin position="346"/>
        <end position="376"/>
    </location>
</feature>
<feature type="region of interest" description="Disordered" evidence="1">
    <location>
        <begin position="312"/>
        <end position="387"/>
    </location>
</feature>
<gene>
    <name evidence="2" type="ORF">Cvel_4038</name>
</gene>
<feature type="compositionally biased region" description="Basic and acidic residues" evidence="1">
    <location>
        <begin position="815"/>
        <end position="826"/>
    </location>
</feature>
<feature type="compositionally biased region" description="Basic and acidic residues" evidence="1">
    <location>
        <begin position="245"/>
        <end position="256"/>
    </location>
</feature>
<feature type="compositionally biased region" description="Basic and acidic residues" evidence="1">
    <location>
        <begin position="77"/>
        <end position="87"/>
    </location>
</feature>
<feature type="compositionally biased region" description="Basic and acidic residues" evidence="1">
    <location>
        <begin position="144"/>
        <end position="164"/>
    </location>
</feature>
<feature type="compositionally biased region" description="Basic and acidic residues" evidence="1">
    <location>
        <begin position="1"/>
        <end position="11"/>
    </location>
</feature>
<sequence>MCTVIRNDKAGMIEGQKGTGGAQLKKDTTLARSHVANGSTQQEGASLLKPVGRSSQRGGAVVRGRSSHTGAGAGQRGQEKSLAREEGAWSPPSAVERRSSVDPDGRVMSARGNRPAGGSTADVSTHHQRSSLSQSFGASGPVTVREREKGSGGLREVDVDRERSVGPGRGRGKGRGKMTSVTPGHPNGGSFETSPVHEKKERGKGTVESPFSPPPYSPLTAKKTAEPKDDKEIEKEPSGSPVRLTSREESETREMDGDLENLDKNSLMALVMDMRGQAKRRSTDALKWKREADDFRCRLEFTERQVKNLLEERRHHSSQIGAQSHRTGAHEGPNGSASSAAAVSLDVRRSFSVGREDRGRGDVSGAERERDKERGDFMASSQMSYSPPSAVAGPFTAMMSSPYLTADEAVLLRDECQNLRLEKEILEGHQMELQQQVEALKEQGEAERECHSAETAQLSQDLERAAEEMQAMKEAKETAVEAAEASRKEAEALKAETERLKQAASFAERETESRKKAHETALADAEKAWQIAQDWRDRALVLDNRLEEAQAQVAATESGAREKISALEAALQKTQELLSSAQEALASNERVLSSLMAEREEAVKAERRQLEMAKQIQQQEEQQQQQTSSKAGAREGGGGAEASSDSNGGRGGAKRGGAVNGTNCPSPPSPSRRPQPSTSAAASVSLVKATALGTEKERGSPARSSLKDRRERASTEVAHRGAAGAVSRTHFSNSSLSFIGGGVAGDSLPSPSRSRLSVSISSSFVGDPSSSADLQRRDLAVETGDGSMVTEPDEMGTGGDSCWLVLSELGAEARSEALAESVRTEDDPPGQQSRKRRSGFFGWIWGRSSSSSSST</sequence>
<dbReference type="PANTHER" id="PTHR23159">
    <property type="entry name" value="CENTROSOMAL PROTEIN 2"/>
    <property type="match status" value="1"/>
</dbReference>
<protein>
    <submittedName>
        <fullName evidence="2">Uncharacterized protein</fullName>
    </submittedName>
</protein>
<dbReference type="VEuPathDB" id="CryptoDB:Cvel_4038"/>
<evidence type="ECO:0000256" key="1">
    <source>
        <dbReference type="SAM" id="MobiDB-lite"/>
    </source>
</evidence>
<proteinExistence type="predicted"/>
<feature type="compositionally biased region" description="Basic and acidic residues" evidence="1">
    <location>
        <begin position="195"/>
        <end position="205"/>
    </location>
</feature>
<feature type="region of interest" description="Disordered" evidence="1">
    <location>
        <begin position="1"/>
        <end position="264"/>
    </location>
</feature>
<feature type="compositionally biased region" description="Basic and acidic residues" evidence="1">
    <location>
        <begin position="95"/>
        <end position="105"/>
    </location>
</feature>
<accession>A0A0G4G1U3</accession>
<dbReference type="AlphaFoldDB" id="A0A0G4G1U3"/>
<name>A0A0G4G1U3_9ALVE</name>
<feature type="region of interest" description="Disordered" evidence="1">
    <location>
        <begin position="488"/>
        <end position="519"/>
    </location>
</feature>
<feature type="compositionally biased region" description="Gly residues" evidence="1">
    <location>
        <begin position="648"/>
        <end position="659"/>
    </location>
</feature>
<dbReference type="EMBL" id="CDMZ01000795">
    <property type="protein sequence ID" value="CEM21706.1"/>
    <property type="molecule type" value="Genomic_DNA"/>
</dbReference>
<feature type="region of interest" description="Disordered" evidence="1">
    <location>
        <begin position="815"/>
        <end position="839"/>
    </location>
</feature>
<feature type="compositionally biased region" description="Low complexity" evidence="1">
    <location>
        <begin position="674"/>
        <end position="683"/>
    </location>
</feature>
<evidence type="ECO:0000313" key="2">
    <source>
        <dbReference type="EMBL" id="CEM21706.1"/>
    </source>
</evidence>
<organism evidence="2">
    <name type="scientific">Chromera velia CCMP2878</name>
    <dbReference type="NCBI Taxonomy" id="1169474"/>
    <lineage>
        <taxon>Eukaryota</taxon>
        <taxon>Sar</taxon>
        <taxon>Alveolata</taxon>
        <taxon>Colpodellida</taxon>
        <taxon>Chromeraceae</taxon>
        <taxon>Chromera</taxon>
    </lineage>
</organism>
<feature type="compositionally biased region" description="Low complexity" evidence="1">
    <location>
        <begin position="615"/>
        <end position="631"/>
    </location>
</feature>
<reference evidence="2" key="1">
    <citation type="submission" date="2014-11" db="EMBL/GenBank/DDBJ databases">
        <authorList>
            <person name="Otto D Thomas"/>
            <person name="Naeem Raeece"/>
        </authorList>
    </citation>
    <scope>NUCLEOTIDE SEQUENCE</scope>
</reference>
<feature type="region of interest" description="Disordered" evidence="1">
    <location>
        <begin position="606"/>
        <end position="801"/>
    </location>
</feature>
<feature type="compositionally biased region" description="Basic and acidic residues" evidence="1">
    <location>
        <begin position="694"/>
        <end position="719"/>
    </location>
</feature>
<feature type="compositionally biased region" description="Basic and acidic residues" evidence="1">
    <location>
        <begin position="223"/>
        <end position="237"/>
    </location>
</feature>
<dbReference type="PANTHER" id="PTHR23159:SF31">
    <property type="entry name" value="CENTROSOME-ASSOCIATED PROTEIN CEP250 ISOFORM X1"/>
    <property type="match status" value="1"/>
</dbReference>